<keyword evidence="3" id="KW-1185">Reference proteome</keyword>
<reference evidence="2 3" key="1">
    <citation type="journal article" date="2023" name="Plants (Basel)">
        <title>Bridging the Gap: Combining Genomics and Transcriptomics Approaches to Understand Stylosanthes scabra, an Orphan Legume from the Brazilian Caatinga.</title>
        <authorList>
            <person name="Ferreira-Neto J.R.C."/>
            <person name="da Silva M.D."/>
            <person name="Binneck E."/>
            <person name="de Melo N.F."/>
            <person name="da Silva R.H."/>
            <person name="de Melo A.L.T.M."/>
            <person name="Pandolfi V."/>
            <person name="Bustamante F.O."/>
            <person name="Brasileiro-Vidal A.C."/>
            <person name="Benko-Iseppon A.M."/>
        </authorList>
    </citation>
    <scope>NUCLEOTIDE SEQUENCE [LARGE SCALE GENOMIC DNA]</scope>
    <source>
        <tissue evidence="2">Leaves</tissue>
    </source>
</reference>
<protein>
    <submittedName>
        <fullName evidence="2">Uncharacterized protein</fullName>
    </submittedName>
</protein>
<dbReference type="Proteomes" id="UP001341840">
    <property type="component" value="Unassembled WGS sequence"/>
</dbReference>
<proteinExistence type="predicted"/>
<evidence type="ECO:0000313" key="3">
    <source>
        <dbReference type="Proteomes" id="UP001341840"/>
    </source>
</evidence>
<accession>A0ABU6YB75</accession>
<gene>
    <name evidence="2" type="ORF">PIB30_027445</name>
</gene>
<sequence length="186" mass="20398">MTARGSATARQWQQQKRTAVRDDESTIDEKGLDLDNAERRLRNGSSRRWQQERERERRTWNADIKWQTSMATRGCGLGRRVWEHGWTYLLKAIDELEYSKPVAQVEVGVGTNGRGMGMNGKSVGQYAGATCSPSFSAAVPSPAAGMPATREDRTKHKENRNPCPSFSTVGPVGSPASIANGSTAEA</sequence>
<evidence type="ECO:0000313" key="2">
    <source>
        <dbReference type="EMBL" id="MED6206503.1"/>
    </source>
</evidence>
<comment type="caution">
    <text evidence="2">The sequence shown here is derived from an EMBL/GenBank/DDBJ whole genome shotgun (WGS) entry which is preliminary data.</text>
</comment>
<evidence type="ECO:0000256" key="1">
    <source>
        <dbReference type="SAM" id="MobiDB-lite"/>
    </source>
</evidence>
<feature type="region of interest" description="Disordered" evidence="1">
    <location>
        <begin position="1"/>
        <end position="57"/>
    </location>
</feature>
<organism evidence="2 3">
    <name type="scientific">Stylosanthes scabra</name>
    <dbReference type="NCBI Taxonomy" id="79078"/>
    <lineage>
        <taxon>Eukaryota</taxon>
        <taxon>Viridiplantae</taxon>
        <taxon>Streptophyta</taxon>
        <taxon>Embryophyta</taxon>
        <taxon>Tracheophyta</taxon>
        <taxon>Spermatophyta</taxon>
        <taxon>Magnoliopsida</taxon>
        <taxon>eudicotyledons</taxon>
        <taxon>Gunneridae</taxon>
        <taxon>Pentapetalae</taxon>
        <taxon>rosids</taxon>
        <taxon>fabids</taxon>
        <taxon>Fabales</taxon>
        <taxon>Fabaceae</taxon>
        <taxon>Papilionoideae</taxon>
        <taxon>50 kb inversion clade</taxon>
        <taxon>dalbergioids sensu lato</taxon>
        <taxon>Dalbergieae</taxon>
        <taxon>Pterocarpus clade</taxon>
        <taxon>Stylosanthes</taxon>
    </lineage>
</organism>
<feature type="compositionally biased region" description="Polar residues" evidence="1">
    <location>
        <begin position="8"/>
        <end position="17"/>
    </location>
</feature>
<name>A0ABU6YB75_9FABA</name>
<feature type="compositionally biased region" description="Basic and acidic residues" evidence="1">
    <location>
        <begin position="19"/>
        <end position="41"/>
    </location>
</feature>
<dbReference type="EMBL" id="JASCZI010241761">
    <property type="protein sequence ID" value="MED6206503.1"/>
    <property type="molecule type" value="Genomic_DNA"/>
</dbReference>
<feature type="compositionally biased region" description="Polar residues" evidence="1">
    <location>
        <begin position="177"/>
        <end position="186"/>
    </location>
</feature>
<feature type="region of interest" description="Disordered" evidence="1">
    <location>
        <begin position="139"/>
        <end position="186"/>
    </location>
</feature>